<gene>
    <name evidence="1" type="ORF">ACJ72_00786</name>
</gene>
<evidence type="ECO:0000313" key="2">
    <source>
        <dbReference type="Proteomes" id="UP000091918"/>
    </source>
</evidence>
<keyword evidence="2" id="KW-1185">Reference proteome</keyword>
<dbReference type="Proteomes" id="UP000091918">
    <property type="component" value="Unassembled WGS sequence"/>
</dbReference>
<name>A0A1B7P708_9EURO</name>
<dbReference type="STRING" id="1658172.A0A1B7P708"/>
<protein>
    <submittedName>
        <fullName evidence="1">Uncharacterized protein</fullName>
    </submittedName>
</protein>
<evidence type="ECO:0000313" key="1">
    <source>
        <dbReference type="EMBL" id="OAX84826.1"/>
    </source>
</evidence>
<accession>A0A1B7P708</accession>
<reference evidence="1 2" key="1">
    <citation type="submission" date="2015-07" db="EMBL/GenBank/DDBJ databases">
        <title>Emmonsia species relationships and genome sequence.</title>
        <authorList>
            <person name="Cuomo C.A."/>
            <person name="Schwartz I.S."/>
            <person name="Kenyon C."/>
            <person name="de Hoog G.S."/>
            <person name="Govender N.P."/>
            <person name="Botha A."/>
            <person name="Moreno L."/>
            <person name="de Vries M."/>
            <person name="Munoz J.F."/>
            <person name="Stielow J.B."/>
        </authorList>
    </citation>
    <scope>NUCLEOTIDE SEQUENCE [LARGE SCALE GENOMIC DNA]</scope>
    <source>
        <strain evidence="1 2">CBS 136260</strain>
    </source>
</reference>
<sequence>MPRDTTKKWKSKCDEISMPLDKQGLGEVAVDIIQSKFWRATKVDLDSVNLPDHAWETEVKLGTSIGQ</sequence>
<organism evidence="1 2">
    <name type="scientific">Emergomyces africanus</name>
    <dbReference type="NCBI Taxonomy" id="1955775"/>
    <lineage>
        <taxon>Eukaryota</taxon>
        <taxon>Fungi</taxon>
        <taxon>Dikarya</taxon>
        <taxon>Ascomycota</taxon>
        <taxon>Pezizomycotina</taxon>
        <taxon>Eurotiomycetes</taxon>
        <taxon>Eurotiomycetidae</taxon>
        <taxon>Onygenales</taxon>
        <taxon>Ajellomycetaceae</taxon>
        <taxon>Emergomyces</taxon>
    </lineage>
</organism>
<dbReference type="AlphaFoldDB" id="A0A1B7P708"/>
<comment type="caution">
    <text evidence="1">The sequence shown here is derived from an EMBL/GenBank/DDBJ whole genome shotgun (WGS) entry which is preliminary data.</text>
</comment>
<dbReference type="EMBL" id="LGUA01000046">
    <property type="protein sequence ID" value="OAX84826.1"/>
    <property type="molecule type" value="Genomic_DNA"/>
</dbReference>
<proteinExistence type="predicted"/>
<dbReference type="OrthoDB" id="10402469at2759"/>